<keyword evidence="3" id="KW-0560">Oxidoreductase</keyword>
<evidence type="ECO:0000259" key="7">
    <source>
        <dbReference type="Pfam" id="PF25275"/>
    </source>
</evidence>
<evidence type="ECO:0000256" key="3">
    <source>
        <dbReference type="ARBA" id="ARBA00023002"/>
    </source>
</evidence>
<keyword evidence="5" id="KW-0411">Iron-sulfur</keyword>
<evidence type="ECO:0000313" key="9">
    <source>
        <dbReference type="Proteomes" id="UP000320421"/>
    </source>
</evidence>
<keyword evidence="2" id="KW-0479">Metal-binding</keyword>
<gene>
    <name evidence="8" type="primary">xly_6</name>
    <name evidence="8" type="ORF">HG66A1_36930</name>
</gene>
<protein>
    <submittedName>
        <fullName evidence="8">Xanthan lyase</fullName>
        <ecNumber evidence="8">4.2.2.12</ecNumber>
    </submittedName>
</protein>
<evidence type="ECO:0000256" key="4">
    <source>
        <dbReference type="ARBA" id="ARBA00023004"/>
    </source>
</evidence>
<evidence type="ECO:0000313" key="8">
    <source>
        <dbReference type="EMBL" id="QDT21888.1"/>
    </source>
</evidence>
<organism evidence="8 9">
    <name type="scientific">Gimesia chilikensis</name>
    <dbReference type="NCBI Taxonomy" id="2605989"/>
    <lineage>
        <taxon>Bacteria</taxon>
        <taxon>Pseudomonadati</taxon>
        <taxon>Planctomycetota</taxon>
        <taxon>Planctomycetia</taxon>
        <taxon>Planctomycetales</taxon>
        <taxon>Planctomycetaceae</taxon>
        <taxon>Gimesia</taxon>
    </lineage>
</organism>
<dbReference type="GO" id="GO:0047492">
    <property type="term" value="F:xanthan lyase activity"/>
    <property type="evidence" value="ECO:0007669"/>
    <property type="project" value="UniProtKB-EC"/>
</dbReference>
<dbReference type="GO" id="GO:0016491">
    <property type="term" value="F:oxidoreductase activity"/>
    <property type="evidence" value="ECO:0007669"/>
    <property type="project" value="UniProtKB-KW"/>
</dbReference>
<dbReference type="AlphaFoldDB" id="A0A517PR82"/>
<keyword evidence="9" id="KW-1185">Reference proteome</keyword>
<dbReference type="Pfam" id="PF25275">
    <property type="entry name" value="Golvesin_C"/>
    <property type="match status" value="1"/>
</dbReference>
<accession>A0A517PR82</accession>
<dbReference type="InterPro" id="IPR039650">
    <property type="entry name" value="HdrA-like"/>
</dbReference>
<proteinExistence type="predicted"/>
<dbReference type="InterPro" id="IPR033803">
    <property type="entry name" value="CBD-like_Golvesin-Xly"/>
</dbReference>
<name>A0A517PR82_9PLAN</name>
<feature type="domain" description="Golvesin/Xly CBD-like" evidence="7">
    <location>
        <begin position="570"/>
        <end position="697"/>
    </location>
</feature>
<dbReference type="PANTHER" id="PTHR43498:SF1">
    <property type="entry name" value="COB--COM HETERODISULFIDE REDUCTASE IRON-SULFUR SUBUNIT A"/>
    <property type="match status" value="1"/>
</dbReference>
<evidence type="ECO:0000256" key="6">
    <source>
        <dbReference type="SAM" id="SignalP"/>
    </source>
</evidence>
<feature type="chain" id="PRO_5021786262" evidence="6">
    <location>
        <begin position="24"/>
        <end position="703"/>
    </location>
</feature>
<keyword evidence="8" id="KW-0456">Lyase</keyword>
<dbReference type="PANTHER" id="PTHR43498">
    <property type="entry name" value="FERREDOXIN:COB-COM HETERODISULFIDE REDUCTASE SUBUNIT A"/>
    <property type="match status" value="1"/>
</dbReference>
<reference evidence="8 9" key="1">
    <citation type="submission" date="2019-02" db="EMBL/GenBank/DDBJ databases">
        <title>Deep-cultivation of Planctomycetes and their phenomic and genomic characterization uncovers novel biology.</title>
        <authorList>
            <person name="Wiegand S."/>
            <person name="Jogler M."/>
            <person name="Boedeker C."/>
            <person name="Pinto D."/>
            <person name="Vollmers J."/>
            <person name="Rivas-Marin E."/>
            <person name="Kohn T."/>
            <person name="Peeters S.H."/>
            <person name="Heuer A."/>
            <person name="Rast P."/>
            <person name="Oberbeckmann S."/>
            <person name="Bunk B."/>
            <person name="Jeske O."/>
            <person name="Meyerdierks A."/>
            <person name="Storesund J.E."/>
            <person name="Kallscheuer N."/>
            <person name="Luecker S."/>
            <person name="Lage O.M."/>
            <person name="Pohl T."/>
            <person name="Merkel B.J."/>
            <person name="Hornburger P."/>
            <person name="Mueller R.-W."/>
            <person name="Bruemmer F."/>
            <person name="Labrenz M."/>
            <person name="Spormann A.M."/>
            <person name="Op den Camp H."/>
            <person name="Overmann J."/>
            <person name="Amann R."/>
            <person name="Jetten M.S.M."/>
            <person name="Mascher T."/>
            <person name="Medema M.H."/>
            <person name="Devos D.P."/>
            <person name="Kaster A.-K."/>
            <person name="Ovreas L."/>
            <person name="Rohde M."/>
            <person name="Galperin M.Y."/>
            <person name="Jogler C."/>
        </authorList>
    </citation>
    <scope>NUCLEOTIDE SEQUENCE [LARGE SCALE GENOMIC DNA]</scope>
    <source>
        <strain evidence="8 9">HG66A1</strain>
    </source>
</reference>
<dbReference type="Proteomes" id="UP000320421">
    <property type="component" value="Chromosome"/>
</dbReference>
<dbReference type="GO" id="GO:0051539">
    <property type="term" value="F:4 iron, 4 sulfur cluster binding"/>
    <property type="evidence" value="ECO:0007669"/>
    <property type="project" value="UniProtKB-KW"/>
</dbReference>
<dbReference type="EMBL" id="CP036266">
    <property type="protein sequence ID" value="QDT21888.1"/>
    <property type="molecule type" value="Genomic_DNA"/>
</dbReference>
<dbReference type="EC" id="4.2.2.12" evidence="8"/>
<keyword evidence="4" id="KW-0408">Iron</keyword>
<evidence type="ECO:0000256" key="5">
    <source>
        <dbReference type="ARBA" id="ARBA00023014"/>
    </source>
</evidence>
<evidence type="ECO:0000256" key="1">
    <source>
        <dbReference type="ARBA" id="ARBA00022485"/>
    </source>
</evidence>
<evidence type="ECO:0000256" key="2">
    <source>
        <dbReference type="ARBA" id="ARBA00022723"/>
    </source>
</evidence>
<dbReference type="InterPro" id="IPR036188">
    <property type="entry name" value="FAD/NAD-bd_sf"/>
</dbReference>
<dbReference type="Pfam" id="PF12831">
    <property type="entry name" value="FAD_oxidored"/>
    <property type="match status" value="1"/>
</dbReference>
<keyword evidence="6" id="KW-0732">Signal</keyword>
<dbReference type="SUPFAM" id="SSF51905">
    <property type="entry name" value="FAD/NAD(P)-binding domain"/>
    <property type="match status" value="1"/>
</dbReference>
<keyword evidence="1" id="KW-0004">4Fe-4S</keyword>
<feature type="signal peptide" evidence="6">
    <location>
        <begin position="1"/>
        <end position="23"/>
    </location>
</feature>
<dbReference type="GO" id="GO:0046872">
    <property type="term" value="F:metal ion binding"/>
    <property type="evidence" value="ECO:0007669"/>
    <property type="project" value="UniProtKB-KW"/>
</dbReference>
<sequence length="703" mass="78285" precursor="true">MKWMSQLLACGLFLLLVVPKAQGKEYDVVVYGGTSGAVTAAVQAKRLGKTAVIVCPDTHLGGLSSGGLGWTDTGNKAVIGGLAREFYHRVWKHYQTPDAWKWQQRKDYGDKGQGTPAIDGKQRTMWIFEPHVAEAVFDEFVKEYEIPVYRDEWLDRKSGVTKDGDRITAIKTLSGKTFQGKMFIDATYEGDLLATAGVSYHVGREANSVYGEEWNGVQTGVLHHRHHFGPNAVKEKISPYKVPGDPASGLLPRISGADPGKYGSGDDKIQAYCFRMCLTNHDENRVPFPKPEGYDPAQYELLLRIYDAGWRQTFAKFDPIPNFKTDTNNHGPMSTDNIGYNYDYPEASYERRKEIIKEHETYQKGWLYFIANDPRVPKEVQQKMQKWGLAKDEFTDNGNWPHQLYIREARRMIGEFVMTENELLKKKPTPDSVGMGSYTMDSHNVQRYVTPEGYVQNEGDIGVSTRGPYEIAYGSLVPKKGECANLLVPVCVSSSHIAFGSIRMEPVFMILGHSAATAAAIALDQKLDVQDVPYDQLKTQLIKEGQILEAPAEVKYGSNGINPETLKGIVVDDAQAKLTGLWQTSRSAKKYVASGYSHESNTRDGKAAARFETKVPQAGRYEVRYAYPPNSNRSSQVKVTVQHAGGSTSKTIDQRQTPPLEGVFISLGEFEFTPDKTAAVEVTNADANGYVIIDAVQWIPVKE</sequence>